<keyword evidence="4" id="KW-1185">Reference proteome</keyword>
<dbReference type="PANTHER" id="PTHR15032">
    <property type="entry name" value="N-ACYL-PHOSPHATIDYLETHANOLAMINE-HYDROLYZING PHOSPHOLIPASE D"/>
    <property type="match status" value="1"/>
</dbReference>
<organism evidence="3 4">
    <name type="scientific">Alicyclobacillus mengziensis</name>
    <dbReference type="NCBI Taxonomy" id="2931921"/>
    <lineage>
        <taxon>Bacteria</taxon>
        <taxon>Bacillati</taxon>
        <taxon>Bacillota</taxon>
        <taxon>Bacilli</taxon>
        <taxon>Bacillales</taxon>
        <taxon>Alicyclobacillaceae</taxon>
        <taxon>Alicyclobacillus</taxon>
    </lineage>
</organism>
<dbReference type="Pfam" id="PF12706">
    <property type="entry name" value="Lactamase_B_2"/>
    <property type="match status" value="1"/>
</dbReference>
<dbReference type="InterPro" id="IPR001279">
    <property type="entry name" value="Metallo-B-lactamas"/>
</dbReference>
<dbReference type="GO" id="GO:0005737">
    <property type="term" value="C:cytoplasm"/>
    <property type="evidence" value="ECO:0007669"/>
    <property type="project" value="TreeGrafter"/>
</dbReference>
<feature type="transmembrane region" description="Helical" evidence="1">
    <location>
        <begin position="6"/>
        <end position="28"/>
    </location>
</feature>
<dbReference type="SMART" id="SM00849">
    <property type="entry name" value="Lactamase_B"/>
    <property type="match status" value="1"/>
</dbReference>
<dbReference type="GO" id="GO:0008270">
    <property type="term" value="F:zinc ion binding"/>
    <property type="evidence" value="ECO:0007669"/>
    <property type="project" value="InterPro"/>
</dbReference>
<dbReference type="SUPFAM" id="SSF56281">
    <property type="entry name" value="Metallo-hydrolase/oxidoreductase"/>
    <property type="match status" value="1"/>
</dbReference>
<dbReference type="KEGG" id="afx:JZ786_03590"/>
<sequence>MNGTQMWWIWLIVIIFAIVFSAFLYMYIQYLKYRRQMPKPSYRRPEVRPEIEQWSDDEVHIAWIGHATMLIKIFDVTILTDPIFMHRVGISLLPRVVIGPKRFTAPALHFKEVRNQVDLVLLSHGHLDHFDLPSLRRLSRPEADVITAENTSKLLRRMSFGRVHELKVRDTLETDKGVRITAVPARHWGARFPWNRDYRWNGYVIEYRGVRILFTGDTAVTKDYQDLAKTEPGIDVACMPIGAYSPDNFQTAHCTPEQAWQMFRDSGARWLVPMHWGTIVLSVEPIHEPIERLLAAAEKDGQEDRVVIREVGGSFRLPLEEEPQNRLRQKL</sequence>
<proteinExistence type="predicted"/>
<dbReference type="PIRSF" id="PIRSF038896">
    <property type="entry name" value="NAPE-PLD"/>
    <property type="match status" value="1"/>
</dbReference>
<dbReference type="InterPro" id="IPR036866">
    <property type="entry name" value="RibonucZ/Hydroxyglut_hydro"/>
</dbReference>
<accession>A0A9X7Z8E2</accession>
<feature type="domain" description="Metallo-beta-lactamase" evidence="2">
    <location>
        <begin position="65"/>
        <end position="275"/>
    </location>
</feature>
<reference evidence="3 4" key="1">
    <citation type="submission" date="2021-02" db="EMBL/GenBank/DDBJ databases">
        <title>Alicyclobacillus curvatus sp. nov. and Alicyclobacillus mengziensis sp. nov., two acidophilic bacteria isolated from acid mine drainage.</title>
        <authorList>
            <person name="Huang Y."/>
        </authorList>
    </citation>
    <scope>NUCLEOTIDE SEQUENCE [LARGE SCALE GENOMIC DNA]</scope>
    <source>
        <strain evidence="3 4">S30H14</strain>
    </source>
</reference>
<evidence type="ECO:0000256" key="1">
    <source>
        <dbReference type="SAM" id="Phobius"/>
    </source>
</evidence>
<dbReference type="PANTHER" id="PTHR15032:SF36">
    <property type="entry name" value="METALLO-BETA-LACTAMASE DOMAIN-CONTAINING PROTEIN"/>
    <property type="match status" value="1"/>
</dbReference>
<dbReference type="Gene3D" id="3.60.15.10">
    <property type="entry name" value="Ribonuclease Z/Hydroxyacylglutathione hydrolase-like"/>
    <property type="match status" value="1"/>
</dbReference>
<dbReference type="GO" id="GO:0070290">
    <property type="term" value="F:N-acylphosphatidylethanolamine-specific phospholipase D activity"/>
    <property type="evidence" value="ECO:0007669"/>
    <property type="project" value="InterPro"/>
</dbReference>
<protein>
    <submittedName>
        <fullName evidence="3">MBL fold metallo-hydrolase</fullName>
    </submittedName>
</protein>
<evidence type="ECO:0000313" key="4">
    <source>
        <dbReference type="Proteomes" id="UP000663505"/>
    </source>
</evidence>
<dbReference type="EMBL" id="CP071182">
    <property type="protein sequence ID" value="QSO48106.1"/>
    <property type="molecule type" value="Genomic_DNA"/>
</dbReference>
<dbReference type="InterPro" id="IPR024884">
    <property type="entry name" value="NAPE-PLD"/>
</dbReference>
<gene>
    <name evidence="3" type="ORF">JZ786_03590</name>
</gene>
<keyword evidence="1" id="KW-0812">Transmembrane</keyword>
<dbReference type="AlphaFoldDB" id="A0A9X7Z8E2"/>
<name>A0A9X7Z8E2_9BACL</name>
<keyword evidence="1" id="KW-0472">Membrane</keyword>
<dbReference type="Proteomes" id="UP000663505">
    <property type="component" value="Chromosome"/>
</dbReference>
<dbReference type="RefSeq" id="WP_206657441.1">
    <property type="nucleotide sequence ID" value="NZ_CP071182.1"/>
</dbReference>
<evidence type="ECO:0000313" key="3">
    <source>
        <dbReference type="EMBL" id="QSO48106.1"/>
    </source>
</evidence>
<keyword evidence="1" id="KW-1133">Transmembrane helix</keyword>
<evidence type="ECO:0000259" key="2">
    <source>
        <dbReference type="SMART" id="SM00849"/>
    </source>
</evidence>